<dbReference type="Pfam" id="PF09787">
    <property type="entry name" value="Golgin_A5"/>
    <property type="match status" value="1"/>
</dbReference>
<organism evidence="10">
    <name type="scientific">Octopus bimaculoides</name>
    <name type="common">California two-spotted octopus</name>
    <dbReference type="NCBI Taxonomy" id="37653"/>
    <lineage>
        <taxon>Eukaryota</taxon>
        <taxon>Metazoa</taxon>
        <taxon>Spiralia</taxon>
        <taxon>Lophotrochozoa</taxon>
        <taxon>Mollusca</taxon>
        <taxon>Cephalopoda</taxon>
        <taxon>Coleoidea</taxon>
        <taxon>Octopodiformes</taxon>
        <taxon>Octopoda</taxon>
        <taxon>Incirrata</taxon>
        <taxon>Octopodidae</taxon>
        <taxon>Octopus</taxon>
    </lineage>
</organism>
<dbReference type="InterPro" id="IPR019177">
    <property type="entry name" value="Golgin_subfamily_A_member_5"/>
</dbReference>
<keyword evidence="2 9" id="KW-0812">Transmembrane</keyword>
<evidence type="ECO:0000256" key="8">
    <source>
        <dbReference type="SAM" id="MobiDB-lite"/>
    </source>
</evidence>
<dbReference type="OrthoDB" id="248903at2759"/>
<dbReference type="PANTHER" id="PTHR13815">
    <property type="entry name" value="GOLGIN-84"/>
    <property type="match status" value="1"/>
</dbReference>
<protein>
    <submittedName>
        <fullName evidence="10">Uncharacterized protein</fullName>
    </submittedName>
</protein>
<dbReference type="GO" id="GO:0007030">
    <property type="term" value="P:Golgi organization"/>
    <property type="evidence" value="ECO:0007669"/>
    <property type="project" value="InterPro"/>
</dbReference>
<keyword evidence="3 9" id="KW-1133">Transmembrane helix</keyword>
<reference evidence="10" key="1">
    <citation type="submission" date="2015-07" db="EMBL/GenBank/DDBJ databases">
        <title>MeaNS - Measles Nucleotide Surveillance Program.</title>
        <authorList>
            <person name="Tran T."/>
            <person name="Druce J."/>
        </authorList>
    </citation>
    <scope>NUCLEOTIDE SEQUENCE</scope>
    <source>
        <strain evidence="10">UCB-OBI-ISO-001</strain>
        <tissue evidence="10">Gonad</tissue>
    </source>
</reference>
<dbReference type="GO" id="GO:0000139">
    <property type="term" value="C:Golgi membrane"/>
    <property type="evidence" value="ECO:0007669"/>
    <property type="project" value="UniProtKB-SubCell"/>
</dbReference>
<dbReference type="AlphaFoldDB" id="A0A0L8G2C7"/>
<feature type="compositionally biased region" description="Polar residues" evidence="8">
    <location>
        <begin position="129"/>
        <end position="151"/>
    </location>
</feature>
<proteinExistence type="predicted"/>
<dbReference type="OMA" id="CSSYEAH"/>
<evidence type="ECO:0000256" key="2">
    <source>
        <dbReference type="ARBA" id="ARBA00022692"/>
    </source>
</evidence>
<dbReference type="EMBL" id="KQ424423">
    <property type="protein sequence ID" value="KOF71024.1"/>
    <property type="molecule type" value="Genomic_DNA"/>
</dbReference>
<dbReference type="GO" id="GO:0031985">
    <property type="term" value="C:Golgi cisterna"/>
    <property type="evidence" value="ECO:0007669"/>
    <property type="project" value="TreeGrafter"/>
</dbReference>
<feature type="transmembrane region" description="Helical" evidence="9">
    <location>
        <begin position="690"/>
        <end position="713"/>
    </location>
</feature>
<feature type="coiled-coil region" evidence="7">
    <location>
        <begin position="602"/>
        <end position="629"/>
    </location>
</feature>
<dbReference type="GO" id="GO:0000301">
    <property type="term" value="P:retrograde transport, vesicle recycling within Golgi"/>
    <property type="evidence" value="ECO:0007669"/>
    <property type="project" value="TreeGrafter"/>
</dbReference>
<dbReference type="STRING" id="37653.A0A0L8G2C7"/>
<feature type="coiled-coil region" evidence="7">
    <location>
        <begin position="405"/>
        <end position="439"/>
    </location>
</feature>
<evidence type="ECO:0000256" key="4">
    <source>
        <dbReference type="ARBA" id="ARBA00023034"/>
    </source>
</evidence>
<gene>
    <name evidence="10" type="ORF">OCBIM_22001800mg</name>
</gene>
<feature type="coiled-coil region" evidence="7">
    <location>
        <begin position="299"/>
        <end position="379"/>
    </location>
</feature>
<evidence type="ECO:0000313" key="10">
    <source>
        <dbReference type="EMBL" id="KOF71024.1"/>
    </source>
</evidence>
<dbReference type="KEGG" id="obi:106879675"/>
<feature type="region of interest" description="Disordered" evidence="8">
    <location>
        <begin position="129"/>
        <end position="180"/>
    </location>
</feature>
<comment type="subcellular location">
    <subcellularLocation>
        <location evidence="1">Golgi apparatus membrane</location>
        <topology evidence="1">Single-pass type IV membrane protein</topology>
    </subcellularLocation>
</comment>
<feature type="compositionally biased region" description="Polar residues" evidence="8">
    <location>
        <begin position="63"/>
        <end position="108"/>
    </location>
</feature>
<name>A0A0L8G2C7_OCTBM</name>
<evidence type="ECO:0000256" key="6">
    <source>
        <dbReference type="ARBA" id="ARBA00023136"/>
    </source>
</evidence>
<keyword evidence="4" id="KW-0333">Golgi apparatus</keyword>
<feature type="coiled-coil region" evidence="7">
    <location>
        <begin position="222"/>
        <end position="263"/>
    </location>
</feature>
<evidence type="ECO:0000256" key="9">
    <source>
        <dbReference type="SAM" id="Phobius"/>
    </source>
</evidence>
<evidence type="ECO:0000256" key="1">
    <source>
        <dbReference type="ARBA" id="ARBA00004409"/>
    </source>
</evidence>
<keyword evidence="6 9" id="KW-0472">Membrane</keyword>
<evidence type="ECO:0000256" key="7">
    <source>
        <dbReference type="SAM" id="Coils"/>
    </source>
</evidence>
<keyword evidence="5 7" id="KW-0175">Coiled coil</keyword>
<feature type="compositionally biased region" description="Polar residues" evidence="8">
    <location>
        <begin position="42"/>
        <end position="54"/>
    </location>
</feature>
<feature type="coiled-coil region" evidence="7">
    <location>
        <begin position="479"/>
        <end position="538"/>
    </location>
</feature>
<sequence length="724" mass="82511">MSWLSDLTGKAEDFLNRIDQSAADALTKDEAARANKPIANSYYANSESGHSGNTWEAPKVPSLWTSHSVPSNLNDMNNSNTDLNSSMVSTPLKQSKKFSNAASSSPTRNSKKKDSDDALFEFLNETKKISSGSSNKHSRQSSMSSTISNLVPSLEPNDELSTSNGFHNENDVPDLESVTDSPMTRSFVNVDANANSLDMVDTSPEKAVINMESLSNNPHDQVNASQLEIRLLHSEIETLNNEMASMVNRAKSSENELEAALKKINGYTVFAAKNDQIIRELQSREMDVQEALNCKDSQLAVLKIRLEEADADLRRSQSMLEKLEKENNRVLMDHSASSGVQNQALETLKTRLSELEDTLKREQEAYQKVQAEASERQSRLEYEQQGLAEQLNVCHKKMNDEKGKSADLTQQLKTVKMNLEGARQELSDYKEKASRILQSKERLIASLRNGSEEADDSRGVSTEEFNSVRTERDMYRDELQQIKLSSENAKVELQDIESQLHLDRESHREEIDLLQDQLVDERRIKEETEQDLLKQKKELHYTLEELHKQKALFHSKLKERDEEVDNLKNQLMTKSLHSNTEDELESRVRTLTESLIQKQTVLEAISTEKNSLALQLERLEQQYKDVQMSIGRTTSSGISVNENEDVRQRLPLFLREAATDHEMTRRMKRAANTIDKFSVRLGVFLRRYPIVRVFVIVYMALLHLWVMVVLLTYKPEIHNTNFPN</sequence>
<evidence type="ECO:0000256" key="3">
    <source>
        <dbReference type="ARBA" id="ARBA00022989"/>
    </source>
</evidence>
<feature type="region of interest" description="Disordered" evidence="8">
    <location>
        <begin position="42"/>
        <end position="116"/>
    </location>
</feature>
<dbReference type="PANTHER" id="PTHR13815:SF7">
    <property type="entry name" value="GOLGIN SUBFAMILY A MEMBER 5"/>
    <property type="match status" value="1"/>
</dbReference>
<accession>A0A0L8G2C7</accession>
<evidence type="ECO:0000256" key="5">
    <source>
        <dbReference type="ARBA" id="ARBA00023054"/>
    </source>
</evidence>